<keyword evidence="2" id="KW-1133">Transmembrane helix</keyword>
<feature type="compositionally biased region" description="Acidic residues" evidence="1">
    <location>
        <begin position="34"/>
        <end position="50"/>
    </location>
</feature>
<gene>
    <name evidence="3" type="ORF">IAD22_03100</name>
</gene>
<dbReference type="Proteomes" id="UP000824118">
    <property type="component" value="Unassembled WGS sequence"/>
</dbReference>
<feature type="compositionally biased region" description="Low complexity" evidence="1">
    <location>
        <begin position="24"/>
        <end position="33"/>
    </location>
</feature>
<proteinExistence type="predicted"/>
<evidence type="ECO:0000256" key="1">
    <source>
        <dbReference type="SAM" id="MobiDB-lite"/>
    </source>
</evidence>
<keyword evidence="2" id="KW-0812">Transmembrane</keyword>
<feature type="compositionally biased region" description="Acidic residues" evidence="1">
    <location>
        <begin position="63"/>
        <end position="73"/>
    </location>
</feature>
<keyword evidence="2" id="KW-0472">Membrane</keyword>
<comment type="caution">
    <text evidence="3">The sequence shown here is derived from an EMBL/GenBank/DDBJ whole genome shotgun (WGS) entry which is preliminary data.</text>
</comment>
<evidence type="ECO:0000313" key="3">
    <source>
        <dbReference type="EMBL" id="HIU49982.1"/>
    </source>
</evidence>
<accession>A0A9D1LXV9</accession>
<reference evidence="3" key="1">
    <citation type="submission" date="2020-10" db="EMBL/GenBank/DDBJ databases">
        <authorList>
            <person name="Gilroy R."/>
        </authorList>
    </citation>
    <scope>NUCLEOTIDE SEQUENCE</scope>
    <source>
        <strain evidence="3">ChiGjej1B1-1684</strain>
    </source>
</reference>
<evidence type="ECO:0008006" key="5">
    <source>
        <dbReference type="Google" id="ProtNLM"/>
    </source>
</evidence>
<feature type="compositionally biased region" description="Polar residues" evidence="1">
    <location>
        <begin position="82"/>
        <end position="97"/>
    </location>
</feature>
<feature type="region of interest" description="Disordered" evidence="1">
    <location>
        <begin position="348"/>
        <end position="368"/>
    </location>
</feature>
<name>A0A9D1LXV9_9FIRM</name>
<organism evidence="3 4">
    <name type="scientific">Candidatus Limousia pullorum</name>
    <dbReference type="NCBI Taxonomy" id="2840860"/>
    <lineage>
        <taxon>Bacteria</taxon>
        <taxon>Bacillati</taxon>
        <taxon>Bacillota</taxon>
        <taxon>Clostridia</taxon>
        <taxon>Eubacteriales</taxon>
        <taxon>Oscillospiraceae</taxon>
        <taxon>Oscillospiraceae incertae sedis</taxon>
        <taxon>Candidatus Limousia</taxon>
    </lineage>
</organism>
<feature type="compositionally biased region" description="Basic and acidic residues" evidence="1">
    <location>
        <begin position="1"/>
        <end position="22"/>
    </location>
</feature>
<dbReference type="EMBL" id="DVNG01000041">
    <property type="protein sequence ID" value="HIU49982.1"/>
    <property type="molecule type" value="Genomic_DNA"/>
</dbReference>
<evidence type="ECO:0000256" key="2">
    <source>
        <dbReference type="SAM" id="Phobius"/>
    </source>
</evidence>
<feature type="region of interest" description="Disordered" evidence="1">
    <location>
        <begin position="1"/>
        <end position="97"/>
    </location>
</feature>
<reference evidence="3" key="2">
    <citation type="journal article" date="2021" name="PeerJ">
        <title>Extensive microbial diversity within the chicken gut microbiome revealed by metagenomics and culture.</title>
        <authorList>
            <person name="Gilroy R."/>
            <person name="Ravi A."/>
            <person name="Getino M."/>
            <person name="Pursley I."/>
            <person name="Horton D.L."/>
            <person name="Alikhan N.F."/>
            <person name="Baker D."/>
            <person name="Gharbi K."/>
            <person name="Hall N."/>
            <person name="Watson M."/>
            <person name="Adriaenssens E.M."/>
            <person name="Foster-Nyarko E."/>
            <person name="Jarju S."/>
            <person name="Secka A."/>
            <person name="Antonio M."/>
            <person name="Oren A."/>
            <person name="Chaudhuri R.R."/>
            <person name="La Ragione R."/>
            <person name="Hildebrand F."/>
            <person name="Pallen M.J."/>
        </authorList>
    </citation>
    <scope>NUCLEOTIDE SEQUENCE</scope>
    <source>
        <strain evidence="3">ChiGjej1B1-1684</strain>
    </source>
</reference>
<protein>
    <recommendedName>
        <fullName evidence="5">DUF5640 domain-containing protein</fullName>
    </recommendedName>
</protein>
<dbReference type="AlphaFoldDB" id="A0A9D1LXV9"/>
<feature type="transmembrane region" description="Helical" evidence="2">
    <location>
        <begin position="125"/>
        <end position="147"/>
    </location>
</feature>
<sequence>MGEEQNKSVFENKEQEDSKDTDMNETVSETSVENNEEETQFVSETQDDFSDDVKDDLNTESISFEETDSEEPFNEYSFETGEGSSVNTEEGTENQVDTDLSSYQGQYVNVEAQESTPVKNKKKGILYPSTIVVLVLVVASIVIYAVYASFQPSIKGAWVSTSVDETSTANSYLVLGDDNVAYMTLGTMRYMGVYSTSFDEDGQKILTVDIPYALQSNFVYELQGDIMTLVMEGDTTEYTFKNVELPDYTLTVPDDYVRDDNLLGKWKDYTYDIEYTFRADGTMLISEAGVVEADCIYNIVDGTIHVEYLAGEVYSMDMEYTVDGNNLTIGVMNFQKIADENGKAIQTEEQTTEADTTAETTVEETVAA</sequence>
<evidence type="ECO:0000313" key="4">
    <source>
        <dbReference type="Proteomes" id="UP000824118"/>
    </source>
</evidence>